<organism evidence="2 3">
    <name type="scientific">Parascaris univalens</name>
    <name type="common">Nematode worm</name>
    <dbReference type="NCBI Taxonomy" id="6257"/>
    <lineage>
        <taxon>Eukaryota</taxon>
        <taxon>Metazoa</taxon>
        <taxon>Ecdysozoa</taxon>
        <taxon>Nematoda</taxon>
        <taxon>Chromadorea</taxon>
        <taxon>Rhabditida</taxon>
        <taxon>Spirurina</taxon>
        <taxon>Ascaridomorpha</taxon>
        <taxon>Ascaridoidea</taxon>
        <taxon>Ascarididae</taxon>
        <taxon>Parascaris</taxon>
    </lineage>
</organism>
<name>A0A915CGM2_PARUN</name>
<protein>
    <submittedName>
        <fullName evidence="3">Uncharacterized protein</fullName>
    </submittedName>
</protein>
<feature type="transmembrane region" description="Helical" evidence="1">
    <location>
        <begin position="313"/>
        <end position="335"/>
    </location>
</feature>
<feature type="transmembrane region" description="Helical" evidence="1">
    <location>
        <begin position="150"/>
        <end position="170"/>
    </location>
</feature>
<feature type="transmembrane region" description="Helical" evidence="1">
    <location>
        <begin position="287"/>
        <end position="307"/>
    </location>
</feature>
<dbReference type="WBParaSite" id="PgR155_g002_t01">
    <property type="protein sequence ID" value="PgR155_g002_t01"/>
    <property type="gene ID" value="PgR155_g002"/>
</dbReference>
<dbReference type="Proteomes" id="UP000887569">
    <property type="component" value="Unplaced"/>
</dbReference>
<evidence type="ECO:0000313" key="2">
    <source>
        <dbReference type="Proteomes" id="UP000887569"/>
    </source>
</evidence>
<feature type="transmembrane region" description="Helical" evidence="1">
    <location>
        <begin position="182"/>
        <end position="206"/>
    </location>
</feature>
<reference evidence="3" key="1">
    <citation type="submission" date="2022-11" db="UniProtKB">
        <authorList>
            <consortium name="WormBaseParasite"/>
        </authorList>
    </citation>
    <scope>IDENTIFICATION</scope>
</reference>
<evidence type="ECO:0000313" key="3">
    <source>
        <dbReference type="WBParaSite" id="PgR155_g002_t01"/>
    </source>
</evidence>
<evidence type="ECO:0000256" key="1">
    <source>
        <dbReference type="SAM" id="Phobius"/>
    </source>
</evidence>
<keyword evidence="1" id="KW-1133">Transmembrane helix</keyword>
<accession>A0A915CGM2</accession>
<feature type="transmembrane region" description="Helical" evidence="1">
    <location>
        <begin position="89"/>
        <end position="111"/>
    </location>
</feature>
<sequence length="556" mass="63618">MNSVLAMTQSANSLVFSNPKTGNVLALLNTLYTSGFASHSPSHPPLSGRTMHTLYAISFIVYSLTDICDWMFIYCTLGGYVTSFPLKTWIVIAFVAITVAGTMLTFLLIVLCVENAFAHRLDVTPYRSGFALIFESFIQWIQAFNNFRIAFLYMILHDAPLTVLNFFFIASCRCTGPQVLHWPMIMVSSTTVVSVSWRMVMLYFAYRRMICSLRKSSNAISVANYPTAAELLRANLNQSGGGRLDEYDECWPIRFSVRKMYGTNTESEADQLTRHTRASIILRSRSFIISVIDAFIYKIVKLTSFFFRTIGCILLTTAIYTISILTLCAPCCYHYGCRTNSFYHRHRFARSFVRYFSQSFHYIMFISSLVTVIVLFLLNMTLLTSVHAAGSSQIPFEISHVCIEINLKKREITARVESSNREHESSVNTKFICKPFWEDGGFGLGLNRQEAGPWQTRIKLSTRKLLAISTQISMNYTDRQNPHHTLLYDYAILQLYTATRKRFDCVKGSSSEWVFRESVDRLTWPYYVACDRAWSMRAEHLIECEIGDASDDIVFF</sequence>
<proteinExistence type="predicted"/>
<keyword evidence="1" id="KW-0472">Membrane</keyword>
<keyword evidence="1" id="KW-0812">Transmembrane</keyword>
<feature type="transmembrane region" description="Helical" evidence="1">
    <location>
        <begin position="355"/>
        <end position="378"/>
    </location>
</feature>
<dbReference type="AlphaFoldDB" id="A0A915CGM2"/>
<keyword evidence="2" id="KW-1185">Reference proteome</keyword>
<feature type="transmembrane region" description="Helical" evidence="1">
    <location>
        <begin position="54"/>
        <end position="77"/>
    </location>
</feature>